<name>A0A8T3A2P6_DENNO</name>
<proteinExistence type="predicted"/>
<dbReference type="SUPFAM" id="SSF56219">
    <property type="entry name" value="DNase I-like"/>
    <property type="match status" value="1"/>
</dbReference>
<dbReference type="SMR" id="A0A8T3A2P6"/>
<evidence type="ECO:0000313" key="2">
    <source>
        <dbReference type="EMBL" id="KAI0488678.1"/>
    </source>
</evidence>
<dbReference type="EMBL" id="JAGYWB010000019">
    <property type="protein sequence ID" value="KAI0488678.1"/>
    <property type="molecule type" value="Genomic_DNA"/>
</dbReference>
<dbReference type="Pfam" id="PF03372">
    <property type="entry name" value="Exo_endo_phos"/>
    <property type="match status" value="1"/>
</dbReference>
<dbReference type="Proteomes" id="UP000829196">
    <property type="component" value="Unassembled WGS sequence"/>
</dbReference>
<dbReference type="AlphaFoldDB" id="A0A8T3A2P6"/>
<evidence type="ECO:0000313" key="3">
    <source>
        <dbReference type="Proteomes" id="UP000829196"/>
    </source>
</evidence>
<feature type="domain" description="Reverse transcriptase" evidence="1">
    <location>
        <begin position="487"/>
        <end position="690"/>
    </location>
</feature>
<dbReference type="InterPro" id="IPR043502">
    <property type="entry name" value="DNA/RNA_pol_sf"/>
</dbReference>
<organism evidence="2 3">
    <name type="scientific">Dendrobium nobile</name>
    <name type="common">Orchid</name>
    <dbReference type="NCBI Taxonomy" id="94219"/>
    <lineage>
        <taxon>Eukaryota</taxon>
        <taxon>Viridiplantae</taxon>
        <taxon>Streptophyta</taxon>
        <taxon>Embryophyta</taxon>
        <taxon>Tracheophyta</taxon>
        <taxon>Spermatophyta</taxon>
        <taxon>Magnoliopsida</taxon>
        <taxon>Liliopsida</taxon>
        <taxon>Asparagales</taxon>
        <taxon>Orchidaceae</taxon>
        <taxon>Epidendroideae</taxon>
        <taxon>Malaxideae</taxon>
        <taxon>Dendrobiinae</taxon>
        <taxon>Dendrobium</taxon>
    </lineage>
</organism>
<reference evidence="2" key="1">
    <citation type="journal article" date="2022" name="Front. Genet.">
        <title>Chromosome-Scale Assembly of the Dendrobium nobile Genome Provides Insights Into the Molecular Mechanism of the Biosynthesis of the Medicinal Active Ingredient of Dendrobium.</title>
        <authorList>
            <person name="Xu Q."/>
            <person name="Niu S.-C."/>
            <person name="Li K.-L."/>
            <person name="Zheng P.-J."/>
            <person name="Zhang X.-J."/>
            <person name="Jia Y."/>
            <person name="Liu Y."/>
            <person name="Niu Y.-X."/>
            <person name="Yu L.-H."/>
            <person name="Chen D.-F."/>
            <person name="Zhang G.-Q."/>
        </authorList>
    </citation>
    <scope>NUCLEOTIDE SEQUENCE</scope>
    <source>
        <tissue evidence="2">Leaf</tissue>
    </source>
</reference>
<dbReference type="OrthoDB" id="685268at2759"/>
<dbReference type="PANTHER" id="PTHR19446">
    <property type="entry name" value="REVERSE TRANSCRIPTASES"/>
    <property type="match status" value="1"/>
</dbReference>
<dbReference type="SUPFAM" id="SSF56672">
    <property type="entry name" value="DNA/RNA polymerases"/>
    <property type="match status" value="1"/>
</dbReference>
<dbReference type="InterPro" id="IPR000477">
    <property type="entry name" value="RT_dom"/>
</dbReference>
<dbReference type="CDD" id="cd01650">
    <property type="entry name" value="RT_nLTR_like"/>
    <property type="match status" value="1"/>
</dbReference>
<dbReference type="PROSITE" id="PS50878">
    <property type="entry name" value="RT_POL"/>
    <property type="match status" value="1"/>
</dbReference>
<dbReference type="InterPro" id="IPR005135">
    <property type="entry name" value="Endo/exonuclease/phosphatase"/>
</dbReference>
<keyword evidence="3" id="KW-1185">Reference proteome</keyword>
<comment type="caution">
    <text evidence="2">The sequence shown here is derived from an EMBL/GenBank/DDBJ whole genome shotgun (WGS) entry which is preliminary data.</text>
</comment>
<accession>A0A8T3A2P6</accession>
<evidence type="ECO:0000259" key="1">
    <source>
        <dbReference type="PROSITE" id="PS50878"/>
    </source>
</evidence>
<sequence>MTSTNFASWNVRGFNSPDKVLSCKNIIKTNKLDYIFILEAKTNLINLTNPWFQAQHKLFPHEGTCDNFQSSSPGRIWVKRDENVLNFIPQRITSQLVHGSIWIGNSFYSAVTAVYASNSFQERQLLWKDLLEIAENVNTPWTILGDFNCCRHPMEKAGGIPLTNTKLGDFNTMIFNAGLHDLSSVGHYYTWFNQQNLNPIHIKLDRVLVNNHWLNKFPNSFYKVGDPSCSDHCPLILLNSVDDLKGKRFMFKNYCSKIPEFWDCLIDVFSQPNCGSPLNSFMFKLKSLKNIIKKKHWSNSNNILLDIDRLSSLQNQLLSHIQSNPLQPELNEKLKEVNSKLLHYHYTLTDWMTQRAKVKWLTQGEDDLKFLYSKIRITANYSRIKEITTDQGNFSTHHGISQTFIEHFQKLFNSKLPPVNASDVPFGNTIPAHLIPPLIAPISEEEIRSIIFSANGNSAPGSDGFTYDFYKSTWSIIKQQLCHAITQFFSNGNMPKLVKATAIALIPKLHHASNVKDYRPISLCNVIYKIIAKIIANRMKEVLPFIIHPSQGGFIHKRIITDNILLAAELLGNFNHKGKEKYFCGKFDINKAFDTVSREFLYKRMADKGFPDLFIKWVKACTADIHFSICINGALEGFFSSSTGLRQGCPLSPYLFSIVMDGLSSTLIMLPEILLLMLSPLEIALSHILC</sequence>
<dbReference type="GO" id="GO:0003824">
    <property type="term" value="F:catalytic activity"/>
    <property type="evidence" value="ECO:0007669"/>
    <property type="project" value="InterPro"/>
</dbReference>
<dbReference type="Gene3D" id="3.60.10.10">
    <property type="entry name" value="Endonuclease/exonuclease/phosphatase"/>
    <property type="match status" value="1"/>
</dbReference>
<dbReference type="InterPro" id="IPR036691">
    <property type="entry name" value="Endo/exonu/phosph_ase_sf"/>
</dbReference>
<gene>
    <name evidence="2" type="ORF">KFK09_028517</name>
</gene>
<protein>
    <recommendedName>
        <fullName evidence="1">Reverse transcriptase domain-containing protein</fullName>
    </recommendedName>
</protein>
<dbReference type="Pfam" id="PF00078">
    <property type="entry name" value="RVT_1"/>
    <property type="match status" value="1"/>
</dbReference>